<sequence length="143" mass="15989">MSLNISYDDNNVFARIIRGELPKVAVFEDEHTLAFMDAFPQSEGHTLVISKLAKAVNITDLDPDEMCRIMRTVQTVSQAIVKALNPDGFRIVQFNGEAAGQTVFHTHFHIIPVWEGQSLGRHGEGMADTKDLEKIAERIRNAL</sequence>
<dbReference type="InterPro" id="IPR039384">
    <property type="entry name" value="HINT"/>
</dbReference>
<dbReference type="Gene3D" id="3.30.428.10">
    <property type="entry name" value="HIT-like"/>
    <property type="match status" value="1"/>
</dbReference>
<dbReference type="PROSITE" id="PS51084">
    <property type="entry name" value="HIT_2"/>
    <property type="match status" value="1"/>
</dbReference>
<dbReference type="EC" id="2.1.1.-" evidence="3"/>
<evidence type="ECO:0000256" key="1">
    <source>
        <dbReference type="PROSITE-ProRule" id="PRU00464"/>
    </source>
</evidence>
<comment type="caution">
    <text evidence="3">The sequence shown here is derived from an EMBL/GenBank/DDBJ whole genome shotgun (WGS) entry which is preliminary data.</text>
</comment>
<dbReference type="InterPro" id="IPR001310">
    <property type="entry name" value="Histidine_triad_HIT"/>
</dbReference>
<dbReference type="PANTHER" id="PTHR46648:SF1">
    <property type="entry name" value="ADENOSINE 5'-MONOPHOSPHORAMIDASE HNT1"/>
    <property type="match status" value="1"/>
</dbReference>
<keyword evidence="3" id="KW-0489">Methyltransferase</keyword>
<evidence type="ECO:0000313" key="3">
    <source>
        <dbReference type="EMBL" id="MFC3303388.1"/>
    </source>
</evidence>
<dbReference type="GO" id="GO:0008168">
    <property type="term" value="F:methyltransferase activity"/>
    <property type="evidence" value="ECO:0007669"/>
    <property type="project" value="UniProtKB-KW"/>
</dbReference>
<organism evidence="3 4">
    <name type="scientific">Parvularcula lutaonensis</name>
    <dbReference type="NCBI Taxonomy" id="491923"/>
    <lineage>
        <taxon>Bacteria</taxon>
        <taxon>Pseudomonadati</taxon>
        <taxon>Pseudomonadota</taxon>
        <taxon>Alphaproteobacteria</taxon>
        <taxon>Parvularculales</taxon>
        <taxon>Parvularculaceae</taxon>
        <taxon>Parvularcula</taxon>
    </lineage>
</organism>
<keyword evidence="4" id="KW-1185">Reference proteome</keyword>
<dbReference type="RefSeq" id="WP_189575905.1">
    <property type="nucleotide sequence ID" value="NZ_BMXU01000002.1"/>
</dbReference>
<keyword evidence="3" id="KW-0808">Transferase</keyword>
<dbReference type="Pfam" id="PF01230">
    <property type="entry name" value="HIT"/>
    <property type="match status" value="1"/>
</dbReference>
<dbReference type="PANTHER" id="PTHR46648">
    <property type="entry name" value="HIT FAMILY PROTEIN 1"/>
    <property type="match status" value="1"/>
</dbReference>
<evidence type="ECO:0000313" key="4">
    <source>
        <dbReference type="Proteomes" id="UP001595607"/>
    </source>
</evidence>
<dbReference type="CDD" id="cd01277">
    <property type="entry name" value="HINT_subgroup"/>
    <property type="match status" value="1"/>
</dbReference>
<feature type="domain" description="HIT" evidence="2">
    <location>
        <begin position="12"/>
        <end position="120"/>
    </location>
</feature>
<dbReference type="GO" id="GO:0032259">
    <property type="term" value="P:methylation"/>
    <property type="evidence" value="ECO:0007669"/>
    <property type="project" value="UniProtKB-KW"/>
</dbReference>
<gene>
    <name evidence="3" type="ORF">ACFONP_11665</name>
</gene>
<accession>A0ABV7MD37</accession>
<name>A0ABV7MD37_9PROT</name>
<reference evidence="4" key="1">
    <citation type="journal article" date="2019" name="Int. J. Syst. Evol. Microbiol.">
        <title>The Global Catalogue of Microorganisms (GCM) 10K type strain sequencing project: providing services to taxonomists for standard genome sequencing and annotation.</title>
        <authorList>
            <consortium name="The Broad Institute Genomics Platform"/>
            <consortium name="The Broad Institute Genome Sequencing Center for Infectious Disease"/>
            <person name="Wu L."/>
            <person name="Ma J."/>
        </authorList>
    </citation>
    <scope>NUCLEOTIDE SEQUENCE [LARGE SCALE GENOMIC DNA]</scope>
    <source>
        <strain evidence="4">KCTC 22245</strain>
    </source>
</reference>
<protein>
    <submittedName>
        <fullName evidence="3">HIT family protein</fullName>
        <ecNumber evidence="3">2.1.1.-</ecNumber>
    </submittedName>
</protein>
<dbReference type="Proteomes" id="UP001595607">
    <property type="component" value="Unassembled WGS sequence"/>
</dbReference>
<feature type="short sequence motif" description="Histidine triad motif" evidence="1">
    <location>
        <begin position="105"/>
        <end position="109"/>
    </location>
</feature>
<dbReference type="EMBL" id="JBHRVA010000003">
    <property type="protein sequence ID" value="MFC3303388.1"/>
    <property type="molecule type" value="Genomic_DNA"/>
</dbReference>
<dbReference type="PRINTS" id="PR00332">
    <property type="entry name" value="HISTRIAD"/>
</dbReference>
<dbReference type="InterPro" id="IPR011146">
    <property type="entry name" value="HIT-like"/>
</dbReference>
<dbReference type="InterPro" id="IPR036265">
    <property type="entry name" value="HIT-like_sf"/>
</dbReference>
<proteinExistence type="predicted"/>
<evidence type="ECO:0000259" key="2">
    <source>
        <dbReference type="PROSITE" id="PS51084"/>
    </source>
</evidence>
<dbReference type="SUPFAM" id="SSF54197">
    <property type="entry name" value="HIT-like"/>
    <property type="match status" value="1"/>
</dbReference>